<evidence type="ECO:0000256" key="1">
    <source>
        <dbReference type="ARBA" id="ARBA00000900"/>
    </source>
</evidence>
<evidence type="ECO:0000256" key="12">
    <source>
        <dbReference type="ARBA" id="ARBA00022786"/>
    </source>
</evidence>
<dbReference type="Pfam" id="PF04757">
    <property type="entry name" value="Pex2_Pex12"/>
    <property type="match status" value="1"/>
</dbReference>
<evidence type="ECO:0000256" key="19">
    <source>
        <dbReference type="PROSITE-ProRule" id="PRU00175"/>
    </source>
</evidence>
<dbReference type="InterPro" id="IPR013083">
    <property type="entry name" value="Znf_RING/FYVE/PHD"/>
</dbReference>
<comment type="subcellular location">
    <subcellularLocation>
        <location evidence="2">Peroxisome membrane</location>
        <topology evidence="2">Multi-pass membrane protein</topology>
    </subcellularLocation>
</comment>
<keyword evidence="12" id="KW-0833">Ubl conjugation pathway</keyword>
<evidence type="ECO:0000256" key="5">
    <source>
        <dbReference type="ARBA" id="ARBA00012483"/>
    </source>
</evidence>
<keyword evidence="11 19" id="KW-0863">Zinc-finger</keyword>
<keyword evidence="14" id="KW-0653">Protein transport</keyword>
<evidence type="ECO:0000259" key="20">
    <source>
        <dbReference type="PROSITE" id="PS50089"/>
    </source>
</evidence>
<evidence type="ECO:0000256" key="15">
    <source>
        <dbReference type="ARBA" id="ARBA00022989"/>
    </source>
</evidence>
<evidence type="ECO:0000313" key="22">
    <source>
        <dbReference type="Proteomes" id="UP000054144"/>
    </source>
</evidence>
<dbReference type="SUPFAM" id="SSF57850">
    <property type="entry name" value="RING/U-box"/>
    <property type="match status" value="1"/>
</dbReference>
<comment type="catalytic activity">
    <reaction evidence="1">
        <text>S-ubiquitinyl-[E2 ubiquitin-conjugating enzyme]-L-cysteine + [acceptor protein]-L-lysine = [E2 ubiquitin-conjugating enzyme]-L-cysteine + N(6)-ubiquitinyl-[acceptor protein]-L-lysine.</text>
        <dbReference type="EC" id="2.3.2.27"/>
    </reaction>
</comment>
<evidence type="ECO:0000256" key="14">
    <source>
        <dbReference type="ARBA" id="ARBA00022927"/>
    </source>
</evidence>
<dbReference type="InterPro" id="IPR001841">
    <property type="entry name" value="Znf_RING"/>
</dbReference>
<dbReference type="Pfam" id="PF13920">
    <property type="entry name" value="zf-C3HC4_3"/>
    <property type="match status" value="1"/>
</dbReference>
<accession>A0A0D7A6H2</accession>
<dbReference type="InterPro" id="IPR006845">
    <property type="entry name" value="Pex_N"/>
</dbReference>
<dbReference type="Proteomes" id="UP000054144">
    <property type="component" value="Unassembled WGS sequence"/>
</dbReference>
<dbReference type="PROSITE" id="PS00518">
    <property type="entry name" value="ZF_RING_1"/>
    <property type="match status" value="1"/>
</dbReference>
<dbReference type="GO" id="GO:0008270">
    <property type="term" value="F:zinc ion binding"/>
    <property type="evidence" value="ECO:0007669"/>
    <property type="project" value="UniProtKB-KW"/>
</dbReference>
<evidence type="ECO:0000256" key="10">
    <source>
        <dbReference type="ARBA" id="ARBA00022723"/>
    </source>
</evidence>
<keyword evidence="6" id="KW-0813">Transport</keyword>
<dbReference type="GO" id="GO:0016567">
    <property type="term" value="P:protein ubiquitination"/>
    <property type="evidence" value="ECO:0007669"/>
    <property type="project" value="UniProtKB-ARBA"/>
</dbReference>
<dbReference type="EMBL" id="KN882048">
    <property type="protein sequence ID" value="KIY45511.1"/>
    <property type="molecule type" value="Genomic_DNA"/>
</dbReference>
<dbReference type="CDD" id="cd16527">
    <property type="entry name" value="RING-HC_PEX10"/>
    <property type="match status" value="1"/>
</dbReference>
<evidence type="ECO:0000256" key="17">
    <source>
        <dbReference type="ARBA" id="ARBA00023140"/>
    </source>
</evidence>
<feature type="domain" description="RING-type" evidence="20">
    <location>
        <begin position="257"/>
        <end position="295"/>
    </location>
</feature>
<keyword evidence="10" id="KW-0479">Metal-binding</keyword>
<keyword evidence="22" id="KW-1185">Reference proteome</keyword>
<evidence type="ECO:0000256" key="18">
    <source>
        <dbReference type="ARBA" id="ARBA00041230"/>
    </source>
</evidence>
<keyword evidence="15" id="KW-1133">Transmembrane helix</keyword>
<dbReference type="PANTHER" id="PTHR23350">
    <property type="entry name" value="PEROXISOME ASSEMBLY PROTEIN 10"/>
    <property type="match status" value="1"/>
</dbReference>
<dbReference type="GO" id="GO:0005778">
    <property type="term" value="C:peroxisomal membrane"/>
    <property type="evidence" value="ECO:0007669"/>
    <property type="project" value="UniProtKB-SubCell"/>
</dbReference>
<comment type="pathway">
    <text evidence="3">Protein modification; protein ubiquitination.</text>
</comment>
<evidence type="ECO:0000256" key="9">
    <source>
        <dbReference type="ARBA" id="ARBA00022692"/>
    </source>
</evidence>
<comment type="similarity">
    <text evidence="4">Belongs to the pex2/pex10/pex12 family.</text>
</comment>
<evidence type="ECO:0000256" key="2">
    <source>
        <dbReference type="ARBA" id="ARBA00004585"/>
    </source>
</evidence>
<reference evidence="21 22" key="1">
    <citation type="journal article" date="2015" name="Fungal Genet. Biol.">
        <title>Evolution of novel wood decay mechanisms in Agaricales revealed by the genome sequences of Fistulina hepatica and Cylindrobasidium torrendii.</title>
        <authorList>
            <person name="Floudas D."/>
            <person name="Held B.W."/>
            <person name="Riley R."/>
            <person name="Nagy L.G."/>
            <person name="Koehler G."/>
            <person name="Ransdell A.S."/>
            <person name="Younus H."/>
            <person name="Chow J."/>
            <person name="Chiniquy J."/>
            <person name="Lipzen A."/>
            <person name="Tritt A."/>
            <person name="Sun H."/>
            <person name="Haridas S."/>
            <person name="LaButti K."/>
            <person name="Ohm R.A."/>
            <person name="Kues U."/>
            <person name="Blanchette R.A."/>
            <person name="Grigoriev I.V."/>
            <person name="Minto R.E."/>
            <person name="Hibbett D.S."/>
        </authorList>
    </citation>
    <scope>NUCLEOTIDE SEQUENCE [LARGE SCALE GENOMIC DNA]</scope>
    <source>
        <strain evidence="21 22">ATCC 64428</strain>
    </source>
</reference>
<keyword evidence="8" id="KW-0808">Transferase</keyword>
<evidence type="ECO:0000313" key="21">
    <source>
        <dbReference type="EMBL" id="KIY45511.1"/>
    </source>
</evidence>
<evidence type="ECO:0000256" key="6">
    <source>
        <dbReference type="ARBA" id="ARBA00022448"/>
    </source>
</evidence>
<keyword evidence="17" id="KW-0576">Peroxisome</keyword>
<keyword evidence="9" id="KW-0812">Transmembrane</keyword>
<evidence type="ECO:0000256" key="4">
    <source>
        <dbReference type="ARBA" id="ARBA00008704"/>
    </source>
</evidence>
<dbReference type="PANTHER" id="PTHR23350:SF0">
    <property type="entry name" value="PEROXISOME BIOGENESIS FACTOR 10"/>
    <property type="match status" value="1"/>
</dbReference>
<dbReference type="PROSITE" id="PS50089">
    <property type="entry name" value="ZF_RING_2"/>
    <property type="match status" value="1"/>
</dbReference>
<protein>
    <recommendedName>
        <fullName evidence="5">RING-type E3 ubiquitin transferase</fullName>
        <ecNumber evidence="5">2.3.2.27</ecNumber>
    </recommendedName>
    <alternativeName>
        <fullName evidence="18">Peroxin-10</fullName>
    </alternativeName>
</protein>
<dbReference type="OrthoDB" id="6270329at2759"/>
<evidence type="ECO:0000256" key="3">
    <source>
        <dbReference type="ARBA" id="ARBA00004906"/>
    </source>
</evidence>
<proteinExistence type="inferred from homology"/>
<dbReference type="AlphaFoldDB" id="A0A0D7A6H2"/>
<sequence>MPSPSFPIAQQAQIIRANQRDIYHLSSLREQAENVVRTWLGTRWLNRWEKEVDLLVKLIYLGLTTGLANQTLGEEYTDIWQQRTGVYPPKRLARLGLVLLPTLPPYLLSRLNTSRRGSLRILQSILEVAYDLNLAFFYMRGRGGYYDLIKRLLGIQYISSTPDNPNVRPPSYALLGVLILVRHLYRLTSALRQREDKGKGTRVTPSTDDMYLDDRRVSDMVAASYEEDTPPLNAEEDPGTMLDISGIPDVLRANRTCTLCLEERTNTTATECGHLFCWSCIVGWGREKAECPLCRQSLSLTRLLPIYNL</sequence>
<keyword evidence="16" id="KW-0472">Membrane</keyword>
<dbReference type="EC" id="2.3.2.27" evidence="5"/>
<evidence type="ECO:0000256" key="8">
    <source>
        <dbReference type="ARBA" id="ARBA00022679"/>
    </source>
</evidence>
<dbReference type="SMART" id="SM00184">
    <property type="entry name" value="RING"/>
    <property type="match status" value="1"/>
</dbReference>
<dbReference type="Gene3D" id="3.30.40.10">
    <property type="entry name" value="Zinc/RING finger domain, C3HC4 (zinc finger)"/>
    <property type="match status" value="1"/>
</dbReference>
<evidence type="ECO:0000256" key="11">
    <source>
        <dbReference type="ARBA" id="ARBA00022771"/>
    </source>
</evidence>
<name>A0A0D7A6H2_9AGAR</name>
<evidence type="ECO:0000256" key="13">
    <source>
        <dbReference type="ARBA" id="ARBA00022833"/>
    </source>
</evidence>
<evidence type="ECO:0000256" key="7">
    <source>
        <dbReference type="ARBA" id="ARBA00022593"/>
    </source>
</evidence>
<gene>
    <name evidence="21" type="ORF">FISHEDRAFT_49203</name>
</gene>
<dbReference type="GO" id="GO:0016562">
    <property type="term" value="P:protein import into peroxisome matrix, receptor recycling"/>
    <property type="evidence" value="ECO:0007669"/>
    <property type="project" value="UniProtKB-ARBA"/>
</dbReference>
<evidence type="ECO:0000256" key="16">
    <source>
        <dbReference type="ARBA" id="ARBA00023136"/>
    </source>
</evidence>
<keyword evidence="7" id="KW-0962">Peroxisome biogenesis</keyword>
<organism evidence="21 22">
    <name type="scientific">Fistulina hepatica ATCC 64428</name>
    <dbReference type="NCBI Taxonomy" id="1128425"/>
    <lineage>
        <taxon>Eukaryota</taxon>
        <taxon>Fungi</taxon>
        <taxon>Dikarya</taxon>
        <taxon>Basidiomycota</taxon>
        <taxon>Agaricomycotina</taxon>
        <taxon>Agaricomycetes</taxon>
        <taxon>Agaricomycetidae</taxon>
        <taxon>Agaricales</taxon>
        <taxon>Fistulinaceae</taxon>
        <taxon>Fistulina</taxon>
    </lineage>
</organism>
<dbReference type="InterPro" id="IPR025654">
    <property type="entry name" value="PEX2/10"/>
</dbReference>
<dbReference type="InterPro" id="IPR017907">
    <property type="entry name" value="Znf_RING_CS"/>
</dbReference>
<keyword evidence="13" id="KW-0862">Zinc</keyword>
<dbReference type="GO" id="GO:0061630">
    <property type="term" value="F:ubiquitin protein ligase activity"/>
    <property type="evidence" value="ECO:0007669"/>
    <property type="project" value="UniProtKB-EC"/>
</dbReference>